<dbReference type="Pfam" id="PF04616">
    <property type="entry name" value="Glyco_hydro_43"/>
    <property type="match status" value="1"/>
</dbReference>
<dbReference type="InterPro" id="IPR006710">
    <property type="entry name" value="Glyco_hydro_43"/>
</dbReference>
<dbReference type="CDD" id="cd18833">
    <property type="entry name" value="GH43_PcXyl-like"/>
    <property type="match status" value="1"/>
</dbReference>
<evidence type="ECO:0000259" key="6">
    <source>
        <dbReference type="Pfam" id="PF17851"/>
    </source>
</evidence>
<keyword evidence="8" id="KW-1185">Reference proteome</keyword>
<dbReference type="InterPro" id="IPR013320">
    <property type="entry name" value="ConA-like_dom_sf"/>
</dbReference>
<organism evidence="7 8">
    <name type="scientific">Fusarium euwallaceae</name>
    <dbReference type="NCBI Taxonomy" id="1147111"/>
    <lineage>
        <taxon>Eukaryota</taxon>
        <taxon>Fungi</taxon>
        <taxon>Dikarya</taxon>
        <taxon>Ascomycota</taxon>
        <taxon>Pezizomycotina</taxon>
        <taxon>Sordariomycetes</taxon>
        <taxon>Hypocreomycetidae</taxon>
        <taxon>Hypocreales</taxon>
        <taxon>Nectriaceae</taxon>
        <taxon>Fusarium</taxon>
        <taxon>Fusarium solani species complex</taxon>
    </lineage>
</organism>
<dbReference type="InterPro" id="IPR023296">
    <property type="entry name" value="Glyco_hydro_beta-prop_sf"/>
</dbReference>
<dbReference type="AlphaFoldDB" id="A0A430LHW9"/>
<name>A0A430LHW9_9HYPO</name>
<dbReference type="GO" id="GO:0004553">
    <property type="term" value="F:hydrolase activity, hydrolyzing O-glycosyl compounds"/>
    <property type="evidence" value="ECO:0007669"/>
    <property type="project" value="InterPro"/>
</dbReference>
<dbReference type="SUPFAM" id="SSF75005">
    <property type="entry name" value="Arabinanase/levansucrase/invertase"/>
    <property type="match status" value="1"/>
</dbReference>
<dbReference type="InterPro" id="IPR041542">
    <property type="entry name" value="GH43_C2"/>
</dbReference>
<dbReference type="SUPFAM" id="SSF49899">
    <property type="entry name" value="Concanavalin A-like lectins/glucanases"/>
    <property type="match status" value="1"/>
</dbReference>
<feature type="site" description="Important for catalytic activity, responsible for pKa modulation of the active site Glu and correct orientation of both the proton donor and substrate" evidence="4">
    <location>
        <position position="141"/>
    </location>
</feature>
<proteinExistence type="inferred from homology"/>
<accession>A0A430LHW9</accession>
<evidence type="ECO:0000256" key="4">
    <source>
        <dbReference type="PIRSR" id="PIRSR606710-2"/>
    </source>
</evidence>
<feature type="domain" description="Beta-xylosidase C-terminal Concanavalin A-like" evidence="6">
    <location>
        <begin position="337"/>
        <end position="543"/>
    </location>
</feature>
<gene>
    <name evidence="7" type="ORF">BHE90_010243</name>
</gene>
<evidence type="ECO:0000256" key="5">
    <source>
        <dbReference type="RuleBase" id="RU361187"/>
    </source>
</evidence>
<comment type="caution">
    <text evidence="7">The sequence shown here is derived from an EMBL/GenBank/DDBJ whole genome shotgun (WGS) entry which is preliminary data.</text>
</comment>
<sequence>MDQHSRPKGYSNPILPGWNPDPSCIFVPEWDNTFFCVTSSFMIFPGLPLYSSKDLVNWKLGCNIVNRRGQVPELGLHDAQDNGIFAPTIRYHDKKFYVIVEYVTIGDAEASFGLVFSSSDPFDPTSWTDPIVFRQPQSILDPDLFWDDDGRVLVQAASFRQEIVQFELNLDTGATGPEKTLWKGTGGIAPEGPHLYKKDGWYYLLIAEGGTDLPHCVTVARSRSPSGPFEGFADNPILTNRDTSEYFQTIGHADLFQDGEGNWWGVALATRSGPEYVNYPMGRETVLFPVSWAENDWPRPEPVRGQMNSPFLPERDRRVLGSGQFVDEGDELDFTVGSSLPLHFVHWRFPPENSITVSPPGHANSLCLISSQQSLDGKFKDGQGLTFVGRRQTSTLFNFSVELQSPLILYENEEVGVTGFLTELQHAGISVTCVRSGDDVLRPCLRFRQTGSCSDDDLIPLSASLSGRIKLSIKAENALEYIFSATLLDEDGRDQELCMSKKASTTTTSGGAGQWGGSLLGVYATTNGGLDKSEVHVSRWRYENLGQMISSTEVIPPSRMSRKEAA</sequence>
<dbReference type="Gene3D" id="2.115.10.20">
    <property type="entry name" value="Glycosyl hydrolase domain, family 43"/>
    <property type="match status" value="1"/>
</dbReference>
<dbReference type="InterPro" id="IPR051795">
    <property type="entry name" value="Glycosyl_Hydrlase_43"/>
</dbReference>
<reference evidence="7 8" key="1">
    <citation type="submission" date="2017-06" db="EMBL/GenBank/DDBJ databases">
        <title>Comparative genomic analysis of Ambrosia Fusariam Clade fungi.</title>
        <authorList>
            <person name="Stajich J.E."/>
            <person name="Carrillo J."/>
            <person name="Kijimoto T."/>
            <person name="Eskalen A."/>
            <person name="O'Donnell K."/>
            <person name="Kasson M."/>
        </authorList>
    </citation>
    <scope>NUCLEOTIDE SEQUENCE [LARGE SCALE GENOMIC DNA]</scope>
    <source>
        <strain evidence="7 8">UCR1854</strain>
    </source>
</reference>
<evidence type="ECO:0000256" key="1">
    <source>
        <dbReference type="ARBA" id="ARBA00009865"/>
    </source>
</evidence>
<dbReference type="GO" id="GO:0005975">
    <property type="term" value="P:carbohydrate metabolic process"/>
    <property type="evidence" value="ECO:0007669"/>
    <property type="project" value="InterPro"/>
</dbReference>
<evidence type="ECO:0000256" key="3">
    <source>
        <dbReference type="ARBA" id="ARBA00023295"/>
    </source>
</evidence>
<dbReference type="PANTHER" id="PTHR42812">
    <property type="entry name" value="BETA-XYLOSIDASE"/>
    <property type="match status" value="1"/>
</dbReference>
<keyword evidence="3 5" id="KW-0326">Glycosidase</keyword>
<keyword evidence="2 5" id="KW-0378">Hydrolase</keyword>
<dbReference type="EMBL" id="MIKF01000191">
    <property type="protein sequence ID" value="RTE75297.1"/>
    <property type="molecule type" value="Genomic_DNA"/>
</dbReference>
<dbReference type="Pfam" id="PF17851">
    <property type="entry name" value="GH43_C2"/>
    <property type="match status" value="1"/>
</dbReference>
<evidence type="ECO:0000313" key="8">
    <source>
        <dbReference type="Proteomes" id="UP000287124"/>
    </source>
</evidence>
<dbReference type="PANTHER" id="PTHR42812:SF17">
    <property type="entry name" value="BETA-XYLOSIDASE C-TERMINAL CONCANAVALIN A-LIKE DOMAIN-CONTAINING PROTEIN-RELATED"/>
    <property type="match status" value="1"/>
</dbReference>
<protein>
    <recommendedName>
        <fullName evidence="6">Beta-xylosidase C-terminal Concanavalin A-like domain-containing protein</fullName>
    </recommendedName>
</protein>
<dbReference type="Proteomes" id="UP000287124">
    <property type="component" value="Unassembled WGS sequence"/>
</dbReference>
<evidence type="ECO:0000313" key="7">
    <source>
        <dbReference type="EMBL" id="RTE75297.1"/>
    </source>
</evidence>
<evidence type="ECO:0000256" key="2">
    <source>
        <dbReference type="ARBA" id="ARBA00022801"/>
    </source>
</evidence>
<comment type="similarity">
    <text evidence="1 5">Belongs to the glycosyl hydrolase 43 family.</text>
</comment>
<dbReference type="Gene3D" id="2.60.120.200">
    <property type="match status" value="1"/>
</dbReference>